<dbReference type="Proteomes" id="UP001341840">
    <property type="component" value="Unassembled WGS sequence"/>
</dbReference>
<reference evidence="2 3" key="1">
    <citation type="journal article" date="2023" name="Plants (Basel)">
        <title>Bridging the Gap: Combining Genomics and Transcriptomics Approaches to Understand Stylosanthes scabra, an Orphan Legume from the Brazilian Caatinga.</title>
        <authorList>
            <person name="Ferreira-Neto J.R.C."/>
            <person name="da Silva M.D."/>
            <person name="Binneck E."/>
            <person name="de Melo N.F."/>
            <person name="da Silva R.H."/>
            <person name="de Melo A.L.T.M."/>
            <person name="Pandolfi V."/>
            <person name="Bustamante F.O."/>
            <person name="Brasileiro-Vidal A.C."/>
            <person name="Benko-Iseppon A.M."/>
        </authorList>
    </citation>
    <scope>NUCLEOTIDE SEQUENCE [LARGE SCALE GENOMIC DNA]</scope>
    <source>
        <tissue evidence="2">Leaves</tissue>
    </source>
</reference>
<name>A0ABU6RM70_9FABA</name>
<feature type="compositionally biased region" description="Polar residues" evidence="1">
    <location>
        <begin position="210"/>
        <end position="219"/>
    </location>
</feature>
<accession>A0ABU6RM70</accession>
<organism evidence="2 3">
    <name type="scientific">Stylosanthes scabra</name>
    <dbReference type="NCBI Taxonomy" id="79078"/>
    <lineage>
        <taxon>Eukaryota</taxon>
        <taxon>Viridiplantae</taxon>
        <taxon>Streptophyta</taxon>
        <taxon>Embryophyta</taxon>
        <taxon>Tracheophyta</taxon>
        <taxon>Spermatophyta</taxon>
        <taxon>Magnoliopsida</taxon>
        <taxon>eudicotyledons</taxon>
        <taxon>Gunneridae</taxon>
        <taxon>Pentapetalae</taxon>
        <taxon>rosids</taxon>
        <taxon>fabids</taxon>
        <taxon>Fabales</taxon>
        <taxon>Fabaceae</taxon>
        <taxon>Papilionoideae</taxon>
        <taxon>50 kb inversion clade</taxon>
        <taxon>dalbergioids sensu lato</taxon>
        <taxon>Dalbergieae</taxon>
        <taxon>Pterocarpus clade</taxon>
        <taxon>Stylosanthes</taxon>
    </lineage>
</organism>
<evidence type="ECO:0000313" key="2">
    <source>
        <dbReference type="EMBL" id="MED6125097.1"/>
    </source>
</evidence>
<keyword evidence="3" id="KW-1185">Reference proteome</keyword>
<evidence type="ECO:0000313" key="3">
    <source>
        <dbReference type="Proteomes" id="UP001341840"/>
    </source>
</evidence>
<comment type="caution">
    <text evidence="2">The sequence shown here is derived from an EMBL/GenBank/DDBJ whole genome shotgun (WGS) entry which is preliminary data.</text>
</comment>
<dbReference type="CDD" id="cd00167">
    <property type="entry name" value="SANT"/>
    <property type="match status" value="1"/>
</dbReference>
<protein>
    <recommendedName>
        <fullName evidence="4">Myb-like domain-containing protein</fullName>
    </recommendedName>
</protein>
<dbReference type="InterPro" id="IPR009057">
    <property type="entry name" value="Homeodomain-like_sf"/>
</dbReference>
<dbReference type="EMBL" id="JASCZI010030857">
    <property type="protein sequence ID" value="MED6125097.1"/>
    <property type="molecule type" value="Genomic_DNA"/>
</dbReference>
<evidence type="ECO:0008006" key="4">
    <source>
        <dbReference type="Google" id="ProtNLM"/>
    </source>
</evidence>
<dbReference type="PANTHER" id="PTHR46872:SF10">
    <property type="entry name" value="MYB-LIKE DOMAIN-CONTAINING PROTEIN"/>
    <property type="match status" value="1"/>
</dbReference>
<feature type="region of interest" description="Disordered" evidence="1">
    <location>
        <begin position="198"/>
        <end position="219"/>
    </location>
</feature>
<dbReference type="PANTHER" id="PTHR46872">
    <property type="entry name" value="DNA BINDING PROTEIN"/>
    <property type="match status" value="1"/>
</dbReference>
<evidence type="ECO:0000256" key="1">
    <source>
        <dbReference type="SAM" id="MobiDB-lite"/>
    </source>
</evidence>
<gene>
    <name evidence="2" type="ORF">PIB30_065293</name>
</gene>
<proteinExistence type="predicted"/>
<dbReference type="SUPFAM" id="SSF46689">
    <property type="entry name" value="Homeodomain-like"/>
    <property type="match status" value="1"/>
</dbReference>
<sequence>MGPDHQADIPAWDSSVAIERPNSSEGVPNLVFPVGNEDEKRLMGTCIIPMPQMELFSDNDEVGKGRSDCCCEDRGSIRCVRQHIAEEREKLLKEFGHQKFDELGLNDMGERVAEKWSAEEERLFHEVVFNNPVSLGKNFWHYLSIALPSRSKKEIVSYYFNVFILRKRAEQNRNDALSIDSDNDEWQGSDGIDIATREEDEDDSVVDSPVGQNDTGFTSCHGNDQLDYDDEFATDETCAVNGTVDFTNGNIDGDDDSKYDSVGSTVTNGFCHLTEPHDQTICKDLRDENVKDETCTFSDTVVSSQEAKAKSSAEGDQWCGNYNEVASNGYSNGHVLEPCDAKVWDPAFLSCSKSKIDFLPTCNMIEEIFGDGRRQDMRKG</sequence>
<dbReference type="InterPro" id="IPR001005">
    <property type="entry name" value="SANT/Myb"/>
</dbReference>